<dbReference type="AlphaFoldDB" id="V6SRL4"/>
<dbReference type="Proteomes" id="UP000018004">
    <property type="component" value="Unassembled WGS sequence"/>
</dbReference>
<proteinExistence type="predicted"/>
<dbReference type="EMBL" id="AVGG01000003">
    <property type="protein sequence ID" value="ESU29099.1"/>
    <property type="molecule type" value="Genomic_DNA"/>
</dbReference>
<sequence length="42" mass="5104">MFIHNSTNIGNYIESVRNKKTQKELLFGFFHKIYYNLKIIHC</sequence>
<protein>
    <submittedName>
        <fullName evidence="1">Uncharacterized protein</fullName>
    </submittedName>
</protein>
<organism evidence="1 2">
    <name type="scientific">Flavobacterium limnosediminis JC2902</name>
    <dbReference type="NCBI Taxonomy" id="1341181"/>
    <lineage>
        <taxon>Bacteria</taxon>
        <taxon>Pseudomonadati</taxon>
        <taxon>Bacteroidota</taxon>
        <taxon>Flavobacteriia</taxon>
        <taxon>Flavobacteriales</taxon>
        <taxon>Flavobacteriaceae</taxon>
        <taxon>Flavobacterium</taxon>
    </lineage>
</organism>
<accession>V6SRL4</accession>
<gene>
    <name evidence="1" type="ORF">FLJC2902T_11380</name>
</gene>
<reference evidence="1 2" key="1">
    <citation type="submission" date="2013-08" db="EMBL/GenBank/DDBJ databases">
        <title>Flavobacterium limnosediminis JC2902 genome sequencing.</title>
        <authorList>
            <person name="Lee K."/>
            <person name="Yi H."/>
            <person name="Park S."/>
            <person name="Chun J."/>
        </authorList>
    </citation>
    <scope>NUCLEOTIDE SEQUENCE [LARGE SCALE GENOMIC DNA]</scope>
    <source>
        <strain evidence="1 2">JC2902</strain>
    </source>
</reference>
<evidence type="ECO:0000313" key="1">
    <source>
        <dbReference type="EMBL" id="ESU29099.1"/>
    </source>
</evidence>
<keyword evidence="2" id="KW-1185">Reference proteome</keyword>
<name>V6SRL4_9FLAO</name>
<evidence type="ECO:0000313" key="2">
    <source>
        <dbReference type="Proteomes" id="UP000018004"/>
    </source>
</evidence>
<comment type="caution">
    <text evidence="1">The sequence shown here is derived from an EMBL/GenBank/DDBJ whole genome shotgun (WGS) entry which is preliminary data.</text>
</comment>